<name>A0AAE7X2F3_9CAUD</name>
<dbReference type="KEGG" id="vg:77944037"/>
<evidence type="ECO:0000313" key="2">
    <source>
        <dbReference type="Proteomes" id="UP000827517"/>
    </source>
</evidence>
<evidence type="ECO:0000313" key="1">
    <source>
        <dbReference type="EMBL" id="QZA70632.1"/>
    </source>
</evidence>
<protein>
    <submittedName>
        <fullName evidence="1">Uncharacterized protein</fullName>
    </submittedName>
</protein>
<sequence>MARHSDIRIFLGKTFPLTTLRDNAQFIKLLSDPNDKLNEPGTSFSITFNSQVFQVTQTSKEKILVGDDNLFQLQDLNKAISEFIMLLDKHGDIPYTDLFFKKGTYPETLYFTDTSKAILNAKLYASAMKRVYNWYRFGSDNPIYVNHYAAQKLIASAVIDTIGYVNGEPVVNFNIIQNDEIIHSAKIHLPFLIKTETTVSKHAPKITCLNEVKTLINQVQSANPKVTTINMIEKVANVLLAHQDNTGETYVTLQTADPTVKLIGVNTPNLGGVRFIETYIDGRNVKPLNHDPITIGSLIGGLSLLRREYGDDYPEIAQVNPVTIPITADCFTGTFFIGKKVYQDILGYIKSRTRKGQYTISHFDEKGIKVRYVSWMNGKPYYSIECADKGNIFIFDRYFTLNEIIQEASKEETVLLEITHKSVMSRIKRAFTNIFA</sequence>
<keyword evidence="2" id="KW-1185">Reference proteome</keyword>
<dbReference type="Proteomes" id="UP000827517">
    <property type="component" value="Segment"/>
</dbReference>
<reference evidence="1" key="1">
    <citation type="submission" date="2021-07" db="EMBL/GenBank/DDBJ databases">
        <authorList>
            <person name="Roth S.J."/>
            <person name="Krukonis G.P."/>
            <person name="Delesalle V.A."/>
        </authorList>
    </citation>
    <scope>NUCLEOTIDE SEQUENCE</scope>
</reference>
<dbReference type="EMBL" id="MZ501267">
    <property type="protein sequence ID" value="QZA70632.1"/>
    <property type="molecule type" value="Genomic_DNA"/>
</dbReference>
<proteinExistence type="predicted"/>
<dbReference type="GeneID" id="77944037"/>
<dbReference type="RefSeq" id="YP_010667910.1">
    <property type="nucleotide sequence ID" value="NC_070952.1"/>
</dbReference>
<organism evidence="1 2">
    <name type="scientific">Erwinia phage AH04</name>
    <dbReference type="NCBI Taxonomy" id="2869569"/>
    <lineage>
        <taxon>Viruses</taxon>
        <taxon>Duplodnaviria</taxon>
        <taxon>Heunggongvirae</taxon>
        <taxon>Uroviricota</taxon>
        <taxon>Caudoviricetes</taxon>
        <taxon>Chimalliviridae</taxon>
        <taxon>Meadowvirus</taxon>
        <taxon>Meadowvirus AH04</taxon>
    </lineage>
</organism>
<gene>
    <name evidence="1" type="primary">156</name>
    <name evidence="1" type="ORF">AH04_156</name>
</gene>
<accession>A0AAE7X2F3</accession>